<dbReference type="Proteomes" id="UP000216871">
    <property type="component" value="Unassembled WGS sequence"/>
</dbReference>
<sequence length="184" mass="20201">MDMPRTWRAAFLVVGECPESCGIMHDGHQHPWCRGVPRIVRGIMTGIGGGIVAAWRGESDWAVEWMLVCPSRGIWRCYRAMSWLDDANKPAAGVVPEPEHGLAATLRAVASALSHRMACRRRESPSQRRRQASSWSCNRDEPVTVGERPSHGLLTTAIIASASPAGQLMAGRLRLDSARTPPRL</sequence>
<evidence type="ECO:0000313" key="2">
    <source>
        <dbReference type="EMBL" id="OZG59542.1"/>
    </source>
</evidence>
<keyword evidence="3" id="KW-1185">Reference proteome</keyword>
<evidence type="ECO:0000256" key="1">
    <source>
        <dbReference type="SAM" id="MobiDB-lite"/>
    </source>
</evidence>
<dbReference type="EMBL" id="MWWW01000014">
    <property type="protein sequence ID" value="OZG59542.1"/>
    <property type="molecule type" value="Genomic_DNA"/>
</dbReference>
<accession>A0A261FK55</accession>
<gene>
    <name evidence="2" type="ORF">BMYO_1387</name>
</gene>
<evidence type="ECO:0000313" key="3">
    <source>
        <dbReference type="Proteomes" id="UP000216871"/>
    </source>
</evidence>
<feature type="region of interest" description="Disordered" evidence="1">
    <location>
        <begin position="120"/>
        <end position="148"/>
    </location>
</feature>
<comment type="caution">
    <text evidence="2">The sequence shown here is derived from an EMBL/GenBank/DDBJ whole genome shotgun (WGS) entry which is preliminary data.</text>
</comment>
<proteinExistence type="predicted"/>
<protein>
    <submittedName>
        <fullName evidence="2">Uncharacterized protein</fullName>
    </submittedName>
</protein>
<name>A0A261FK55_9BIFI</name>
<organism evidence="2 3">
    <name type="scientific">Bifidobacterium myosotis</name>
    <dbReference type="NCBI Taxonomy" id="1630166"/>
    <lineage>
        <taxon>Bacteria</taxon>
        <taxon>Bacillati</taxon>
        <taxon>Actinomycetota</taxon>
        <taxon>Actinomycetes</taxon>
        <taxon>Bifidobacteriales</taxon>
        <taxon>Bifidobacteriaceae</taxon>
        <taxon>Bifidobacterium</taxon>
    </lineage>
</organism>
<dbReference type="AlphaFoldDB" id="A0A261FK55"/>
<reference evidence="2 3" key="1">
    <citation type="journal article" date="2017" name="BMC Genomics">
        <title>Comparative genomic and phylogenomic analyses of the Bifidobacteriaceae family.</title>
        <authorList>
            <person name="Lugli G.A."/>
            <person name="Milani C."/>
            <person name="Turroni F."/>
            <person name="Duranti S."/>
            <person name="Mancabelli L."/>
            <person name="Mangifesta M."/>
            <person name="Ferrario C."/>
            <person name="Modesto M."/>
            <person name="Mattarelli P."/>
            <person name="Jiri K."/>
            <person name="van Sinderen D."/>
            <person name="Ventura M."/>
        </authorList>
    </citation>
    <scope>NUCLEOTIDE SEQUENCE [LARGE SCALE GENOMIC DNA]</scope>
    <source>
        <strain evidence="2 3">DSM 100196</strain>
    </source>
</reference>